<keyword evidence="17" id="KW-1185">Reference proteome</keyword>
<reference evidence="16 17" key="1">
    <citation type="submission" date="2019-07" db="EMBL/GenBank/DDBJ databases">
        <title>Venturia inaequalis Genome Resource.</title>
        <authorList>
            <person name="Lichtner F.J."/>
        </authorList>
    </citation>
    <scope>NUCLEOTIDE SEQUENCE [LARGE SCALE GENOMIC DNA]</scope>
    <source>
        <strain evidence="16 17">DMI_063113</strain>
    </source>
</reference>
<dbReference type="AlphaFoldDB" id="A0A8H3UPC4"/>
<dbReference type="GO" id="GO:0000439">
    <property type="term" value="C:transcription factor TFIIH core complex"/>
    <property type="evidence" value="ECO:0007669"/>
    <property type="project" value="UniProtKB-UniRule"/>
</dbReference>
<dbReference type="Pfam" id="PF03850">
    <property type="entry name" value="Tfb4"/>
    <property type="match status" value="1"/>
</dbReference>
<feature type="region of interest" description="Disordered" evidence="15">
    <location>
        <begin position="90"/>
        <end position="115"/>
    </location>
</feature>
<feature type="compositionally biased region" description="Acidic residues" evidence="15">
    <location>
        <begin position="13"/>
        <end position="27"/>
    </location>
</feature>
<evidence type="ECO:0000256" key="13">
    <source>
        <dbReference type="ARBA" id="ARBA00033341"/>
    </source>
</evidence>
<evidence type="ECO:0000256" key="11">
    <source>
        <dbReference type="ARBA" id="ARBA00023204"/>
    </source>
</evidence>
<protein>
    <recommendedName>
        <fullName evidence="4 14">General transcription and DNA repair factor IIH subunit TFB4</fullName>
        <shortName evidence="14">TFIIH subunit TFB4</shortName>
    </recommendedName>
    <alternativeName>
        <fullName evidence="13 14">RNA polymerase II transcription factor B subunit 4</fullName>
    </alternativeName>
</protein>
<sequence length="460" mass="49906">MLHRYAKANVGDEGYEDHGADEEESDPEGDMFISFPLHGSYVVEFLLGMAPRKKKVQEAADIAAVAVTIAIAGVNDADEVEARRRQFVAEEQRQRHTMDAIDGTQRDSKADEGPPPSLLTVILDTNPVAWNALSSTLSLPNAISKLLVFINAHLAINHANQIAVIASHTNTASWLYPTPNAPSKRHQNGTPKDAGDANKYRPFWAVEQQVRYNLTKLMDSTKDEDLENTESTQIAGALTMALAYINKQTILSRPPGLEAHMVNIGESKDDPHKKSSATLLSRILVLSVSSDLSDQYIQVMNGIFAAQRLQIPMDVMKLSGSTVFLQQASDATGGIYLDPQSSALKGGAGFLQYLMMAYLPDVTARQLLVRPGKGEVDFRAACFCHRNVIDLGYVCSVCLSIFCSPTVLIDSTCLTCGTQLSLPANYNVTPATIQRAKKKKKKLGDAGVGTPMTGATTPAR</sequence>
<keyword evidence="7 14" id="KW-0863">Zinc-finger</keyword>
<evidence type="ECO:0000256" key="4">
    <source>
        <dbReference type="ARBA" id="ARBA00021280"/>
    </source>
</evidence>
<evidence type="ECO:0000256" key="1">
    <source>
        <dbReference type="ARBA" id="ARBA00002817"/>
    </source>
</evidence>
<feature type="region of interest" description="Disordered" evidence="15">
    <location>
        <begin position="439"/>
        <end position="460"/>
    </location>
</feature>
<feature type="region of interest" description="Disordered" evidence="15">
    <location>
        <begin position="1"/>
        <end position="27"/>
    </location>
</feature>
<keyword evidence="9 14" id="KW-0805">Transcription regulation</keyword>
<comment type="similarity">
    <text evidence="3 14">Belongs to the TFB4 family.</text>
</comment>
<evidence type="ECO:0000256" key="8">
    <source>
        <dbReference type="ARBA" id="ARBA00022833"/>
    </source>
</evidence>
<accession>A0A8H3UPC4</accession>
<dbReference type="GO" id="GO:0008270">
    <property type="term" value="F:zinc ion binding"/>
    <property type="evidence" value="ECO:0007669"/>
    <property type="project" value="UniProtKB-KW"/>
</dbReference>
<evidence type="ECO:0000256" key="10">
    <source>
        <dbReference type="ARBA" id="ARBA00023163"/>
    </source>
</evidence>
<dbReference type="Gene3D" id="3.40.50.410">
    <property type="entry name" value="von Willebrand factor, type A domain"/>
    <property type="match status" value="1"/>
</dbReference>
<dbReference type="GO" id="GO:0006289">
    <property type="term" value="P:nucleotide-excision repair"/>
    <property type="evidence" value="ECO:0007669"/>
    <property type="project" value="UniProtKB-UniRule"/>
</dbReference>
<keyword evidence="6 14" id="KW-0227">DNA damage</keyword>
<evidence type="ECO:0000256" key="14">
    <source>
        <dbReference type="RuleBase" id="RU368090"/>
    </source>
</evidence>
<evidence type="ECO:0000256" key="3">
    <source>
        <dbReference type="ARBA" id="ARBA00005273"/>
    </source>
</evidence>
<evidence type="ECO:0000313" key="17">
    <source>
        <dbReference type="Proteomes" id="UP000490939"/>
    </source>
</evidence>
<keyword evidence="5 14" id="KW-0479">Metal-binding</keyword>
<keyword evidence="10 14" id="KW-0804">Transcription</keyword>
<dbReference type="EMBL" id="WNWR01000597">
    <property type="protein sequence ID" value="KAE9973320.1"/>
    <property type="molecule type" value="Genomic_DNA"/>
</dbReference>
<dbReference type="Proteomes" id="UP000490939">
    <property type="component" value="Unassembled WGS sequence"/>
</dbReference>
<comment type="subunit">
    <text evidence="14">Component of the 7-subunit TFIIH core complex composed of XPB/SSL2, XPD/RAD3, SSL1, TFB1, TFB2, TFB4 and TFB5, which is active in NER. The core complex associates with the 3-subunit CTD-kinase module TFIIK composed of CCL1, KIN28 and TFB3 to form the 10-subunit holoenzyme (holo-TFIIH) active in transcription.</text>
</comment>
<evidence type="ECO:0000256" key="15">
    <source>
        <dbReference type="SAM" id="MobiDB-lite"/>
    </source>
</evidence>
<comment type="function">
    <text evidence="1 14">Component of the general transcription and DNA repair factor IIH (TFIIH) core complex, which is involved in general and transcription-coupled nucleotide excision repair (NER) of damaged DNA and, when complexed to TFIIK, in RNA transcription by RNA polymerase II. In NER, TFIIH acts by opening DNA around the lesion to allow the excision of the damaged oligonucleotide and its replacement by a new DNA fragment. In transcription, TFIIH has an essential role in transcription initiation. When the pre-initiation complex (PIC) has been established, TFIIH is required for promoter opening and promoter escape. Phosphorylation of the C-terminal tail (CTD) of the largest subunit of RNA polymerase II by the kinase module TFIIK controls the initiation of transcription.</text>
</comment>
<comment type="subcellular location">
    <subcellularLocation>
        <location evidence="2 14">Nucleus</location>
    </subcellularLocation>
</comment>
<feature type="compositionally biased region" description="Basic and acidic residues" evidence="15">
    <location>
        <begin position="90"/>
        <end position="112"/>
    </location>
</feature>
<dbReference type="GO" id="GO:0005675">
    <property type="term" value="C:transcription factor TFIIH holo complex"/>
    <property type="evidence" value="ECO:0007669"/>
    <property type="project" value="UniProtKB-UniRule"/>
</dbReference>
<dbReference type="GO" id="GO:0006355">
    <property type="term" value="P:regulation of DNA-templated transcription"/>
    <property type="evidence" value="ECO:0007669"/>
    <property type="project" value="InterPro"/>
</dbReference>
<evidence type="ECO:0000256" key="12">
    <source>
        <dbReference type="ARBA" id="ARBA00023242"/>
    </source>
</evidence>
<proteinExistence type="inferred from homology"/>
<keyword evidence="8 14" id="KW-0862">Zinc</keyword>
<evidence type="ECO:0000313" key="16">
    <source>
        <dbReference type="EMBL" id="KAE9973320.1"/>
    </source>
</evidence>
<evidence type="ECO:0000256" key="7">
    <source>
        <dbReference type="ARBA" id="ARBA00022771"/>
    </source>
</evidence>
<gene>
    <name evidence="16" type="ORF">EG327_009130</name>
</gene>
<keyword evidence="11 14" id="KW-0234">DNA repair</keyword>
<evidence type="ECO:0000256" key="2">
    <source>
        <dbReference type="ARBA" id="ARBA00004123"/>
    </source>
</evidence>
<dbReference type="PANTHER" id="PTHR12831">
    <property type="entry name" value="TRANSCRIPTION INITIATION FACTOR IIH TFIIH , POLYPEPTIDE 3-RELATED"/>
    <property type="match status" value="1"/>
</dbReference>
<dbReference type="InterPro" id="IPR036465">
    <property type="entry name" value="vWFA_dom_sf"/>
</dbReference>
<comment type="caution">
    <text evidence="16">The sequence shown here is derived from an EMBL/GenBank/DDBJ whole genome shotgun (WGS) entry which is preliminary data.</text>
</comment>
<name>A0A8H3UPC4_VENIN</name>
<evidence type="ECO:0000256" key="9">
    <source>
        <dbReference type="ARBA" id="ARBA00023015"/>
    </source>
</evidence>
<keyword evidence="12 14" id="KW-0539">Nucleus</keyword>
<dbReference type="PANTHER" id="PTHR12831:SF0">
    <property type="entry name" value="GENERAL TRANSCRIPTION FACTOR IIH SUBUNIT 3"/>
    <property type="match status" value="1"/>
</dbReference>
<organism evidence="16 17">
    <name type="scientific">Venturia inaequalis</name>
    <name type="common">Apple scab fungus</name>
    <dbReference type="NCBI Taxonomy" id="5025"/>
    <lineage>
        <taxon>Eukaryota</taxon>
        <taxon>Fungi</taxon>
        <taxon>Dikarya</taxon>
        <taxon>Ascomycota</taxon>
        <taxon>Pezizomycotina</taxon>
        <taxon>Dothideomycetes</taxon>
        <taxon>Pleosporomycetidae</taxon>
        <taxon>Venturiales</taxon>
        <taxon>Venturiaceae</taxon>
        <taxon>Venturia</taxon>
    </lineage>
</organism>
<dbReference type="InterPro" id="IPR004600">
    <property type="entry name" value="TFIIH_Tfb4/GTF2H3"/>
</dbReference>
<evidence type="ECO:0000256" key="5">
    <source>
        <dbReference type="ARBA" id="ARBA00022723"/>
    </source>
</evidence>
<evidence type="ECO:0000256" key="6">
    <source>
        <dbReference type="ARBA" id="ARBA00022763"/>
    </source>
</evidence>